<protein>
    <submittedName>
        <fullName evidence="2">Unannotated protein</fullName>
    </submittedName>
</protein>
<evidence type="ECO:0000313" key="2">
    <source>
        <dbReference type="EMBL" id="CAB5033151.1"/>
    </source>
</evidence>
<proteinExistence type="predicted"/>
<gene>
    <name evidence="2" type="ORF">UFOPK4112_01900</name>
</gene>
<reference evidence="2" key="1">
    <citation type="submission" date="2020-05" db="EMBL/GenBank/DDBJ databases">
        <authorList>
            <person name="Chiriac C."/>
            <person name="Salcher M."/>
            <person name="Ghai R."/>
            <person name="Kavagutti S V."/>
        </authorList>
    </citation>
    <scope>NUCLEOTIDE SEQUENCE</scope>
</reference>
<dbReference type="EMBL" id="CAFBPM010000040">
    <property type="protein sequence ID" value="CAB5033151.1"/>
    <property type="molecule type" value="Genomic_DNA"/>
</dbReference>
<feature type="region of interest" description="Disordered" evidence="1">
    <location>
        <begin position="31"/>
        <end position="76"/>
    </location>
</feature>
<organism evidence="2">
    <name type="scientific">freshwater metagenome</name>
    <dbReference type="NCBI Taxonomy" id="449393"/>
    <lineage>
        <taxon>unclassified sequences</taxon>
        <taxon>metagenomes</taxon>
        <taxon>ecological metagenomes</taxon>
    </lineage>
</organism>
<evidence type="ECO:0000256" key="1">
    <source>
        <dbReference type="SAM" id="MobiDB-lite"/>
    </source>
</evidence>
<dbReference type="AlphaFoldDB" id="A0A6J7RWC5"/>
<name>A0A6J7RWC5_9ZZZZ</name>
<accession>A0A6J7RWC5</accession>
<sequence length="76" mass="8190">MAERIRTDLARTRPVPVAIVRRTVHRFDQRPEMWSGGADGAAGQAWDAHPLDTAAVHPIGRKTPATPEDAPGVARG</sequence>